<dbReference type="AlphaFoldDB" id="A0AAD6CTC6"/>
<dbReference type="InterPro" id="IPR036188">
    <property type="entry name" value="FAD/NAD-bd_sf"/>
</dbReference>
<name>A0AAD6CTC6_9EURO</name>
<evidence type="ECO:0008006" key="4">
    <source>
        <dbReference type="Google" id="ProtNLM"/>
    </source>
</evidence>
<evidence type="ECO:0000256" key="1">
    <source>
        <dbReference type="SAM" id="SignalP"/>
    </source>
</evidence>
<proteinExistence type="predicted"/>
<gene>
    <name evidence="2" type="ORF">N7494_007849</name>
</gene>
<sequence length="465" mass="50910">MKPFTLLGNICFALSALAAPSAKSFEPSSFAARDVITRDFAIVGGGAAGTYAAIALKDQSKSFVMVEKTDRLGGHAMTYEDPISGGSVDFGVQLYDNDTVVRDFFKRLNTPLADVASSSFGSPVYSDFKAGTILNLTTGSLHQDYLDELAKYPYLNNGIELPNPVPEDLLLPWVDYIAKYNLQDSAMSTLARPAVPGHLLDIPALYVFNDLNDLMLHEDNGAAVRNANRDNSELYRNALTELSADILMNSTVISGNRNFTGSHPVRLVVKTPTGKKLIVAKQLIVGIPPTTKNMKSFGLDIRENRILSKIYGLPYYGGVVNNTGLASGTSYKNYATNNTYNIADIPSVVSFNPSSVNGLLYYWYNSVTPVSQKRIEKEARQAIKMLQKVTGATTRPEPQFLAFSDFGPFHLAAEVEDIRNGFYRDMYALQGHLNTWYTGTLFVPGSSQVWNNTANMLPDILAAAK</sequence>
<organism evidence="2 3">
    <name type="scientific">Penicillium frequentans</name>
    <dbReference type="NCBI Taxonomy" id="3151616"/>
    <lineage>
        <taxon>Eukaryota</taxon>
        <taxon>Fungi</taxon>
        <taxon>Dikarya</taxon>
        <taxon>Ascomycota</taxon>
        <taxon>Pezizomycotina</taxon>
        <taxon>Eurotiomycetes</taxon>
        <taxon>Eurotiomycetidae</taxon>
        <taxon>Eurotiales</taxon>
        <taxon>Aspergillaceae</taxon>
        <taxon>Penicillium</taxon>
    </lineage>
</organism>
<dbReference type="Gene3D" id="3.30.70.1990">
    <property type="match status" value="1"/>
</dbReference>
<dbReference type="SUPFAM" id="SSF51971">
    <property type="entry name" value="Nucleotide-binding domain"/>
    <property type="match status" value="1"/>
</dbReference>
<evidence type="ECO:0000313" key="2">
    <source>
        <dbReference type="EMBL" id="KAJ5538370.1"/>
    </source>
</evidence>
<dbReference type="Pfam" id="PF13450">
    <property type="entry name" value="NAD_binding_8"/>
    <property type="match status" value="1"/>
</dbReference>
<keyword evidence="3" id="KW-1185">Reference proteome</keyword>
<evidence type="ECO:0000313" key="3">
    <source>
        <dbReference type="Proteomes" id="UP001220324"/>
    </source>
</evidence>
<reference evidence="2 3" key="1">
    <citation type="journal article" date="2023" name="IMA Fungus">
        <title>Comparative genomic study of the Penicillium genus elucidates a diverse pangenome and 15 lateral gene transfer events.</title>
        <authorList>
            <person name="Petersen C."/>
            <person name="Sorensen T."/>
            <person name="Nielsen M.R."/>
            <person name="Sondergaard T.E."/>
            <person name="Sorensen J.L."/>
            <person name="Fitzpatrick D.A."/>
            <person name="Frisvad J.C."/>
            <person name="Nielsen K.L."/>
        </authorList>
    </citation>
    <scope>NUCLEOTIDE SEQUENCE [LARGE SCALE GENOMIC DNA]</scope>
    <source>
        <strain evidence="2 3">IBT 35679</strain>
    </source>
</reference>
<keyword evidence="1" id="KW-0732">Signal</keyword>
<comment type="caution">
    <text evidence="2">The sequence shown here is derived from an EMBL/GenBank/DDBJ whole genome shotgun (WGS) entry which is preliminary data.</text>
</comment>
<feature type="signal peptide" evidence="1">
    <location>
        <begin position="1"/>
        <end position="18"/>
    </location>
</feature>
<accession>A0AAD6CTC6</accession>
<dbReference type="Gene3D" id="1.10.405.20">
    <property type="match status" value="1"/>
</dbReference>
<feature type="chain" id="PRO_5042108205" description="Beta-cyclopiazonate dehydrogenase" evidence="1">
    <location>
        <begin position="19"/>
        <end position="465"/>
    </location>
</feature>
<dbReference type="Gene3D" id="3.50.50.60">
    <property type="entry name" value="FAD/NAD(P)-binding domain"/>
    <property type="match status" value="1"/>
</dbReference>
<dbReference type="Proteomes" id="UP001220324">
    <property type="component" value="Unassembled WGS sequence"/>
</dbReference>
<protein>
    <recommendedName>
        <fullName evidence="4">Beta-cyclopiazonate dehydrogenase</fullName>
    </recommendedName>
</protein>
<dbReference type="EMBL" id="JAQIZZ010000006">
    <property type="protein sequence ID" value="KAJ5538370.1"/>
    <property type="molecule type" value="Genomic_DNA"/>
</dbReference>